<dbReference type="InterPro" id="IPR046815">
    <property type="entry name" value="P2RX7_C"/>
</dbReference>
<organism evidence="2 3">
    <name type="scientific">Meganyctiphanes norvegica</name>
    <name type="common">Northern krill</name>
    <name type="synonym">Thysanopoda norvegica</name>
    <dbReference type="NCBI Taxonomy" id="48144"/>
    <lineage>
        <taxon>Eukaryota</taxon>
        <taxon>Metazoa</taxon>
        <taxon>Ecdysozoa</taxon>
        <taxon>Arthropoda</taxon>
        <taxon>Crustacea</taxon>
        <taxon>Multicrustacea</taxon>
        <taxon>Malacostraca</taxon>
        <taxon>Eumalacostraca</taxon>
        <taxon>Eucarida</taxon>
        <taxon>Euphausiacea</taxon>
        <taxon>Euphausiidae</taxon>
        <taxon>Meganyctiphanes</taxon>
    </lineage>
</organism>
<proteinExistence type="predicted"/>
<evidence type="ECO:0000259" key="1">
    <source>
        <dbReference type="Pfam" id="PF20478"/>
    </source>
</evidence>
<dbReference type="Proteomes" id="UP001497623">
    <property type="component" value="Unassembled WGS sequence"/>
</dbReference>
<name>A0AAV2QPJ8_MEGNR</name>
<gene>
    <name evidence="2" type="ORF">MNOR_LOCUS13789</name>
</gene>
<comment type="caution">
    <text evidence="2">The sequence shown here is derived from an EMBL/GenBank/DDBJ whole genome shotgun (WGS) entry which is preliminary data.</text>
</comment>
<accession>A0AAV2QPJ8</accession>
<evidence type="ECO:0000313" key="3">
    <source>
        <dbReference type="Proteomes" id="UP001497623"/>
    </source>
</evidence>
<dbReference type="PANTHER" id="PTHR36981:SF1">
    <property type="entry name" value="P2X PURINORECEPTOR 7 INTRACELLULAR DOMAIN-CONTAINING PROTEIN"/>
    <property type="match status" value="1"/>
</dbReference>
<protein>
    <recommendedName>
        <fullName evidence="1">P2X purinoreceptor 7 intracellular domain-containing protein</fullName>
    </recommendedName>
</protein>
<sequence length="166" mass="19245">SFEPEKPDTAGDDSSDCEAKTDGRLADKAKSWCTCGCCEIMDTERECICCNEIEEIREKQDELKCMDYSQDSIPKCIIDHPGFNENCTAIWALQTAYFAYQTEYGRDKYSPEKRYRYTAYRQLTRWCWGFVGREVRIVLPSCAVSKIRSVFPSDNYIGFKLPRTDQ</sequence>
<dbReference type="AlphaFoldDB" id="A0AAV2QPJ8"/>
<keyword evidence="3" id="KW-1185">Reference proteome</keyword>
<evidence type="ECO:0000313" key="2">
    <source>
        <dbReference type="EMBL" id="CAL4089384.1"/>
    </source>
</evidence>
<dbReference type="Pfam" id="PF20478">
    <property type="entry name" value="P2RX7_C"/>
    <property type="match status" value="1"/>
</dbReference>
<feature type="domain" description="P2X purinoreceptor 7 intracellular" evidence="1">
    <location>
        <begin position="75"/>
        <end position="160"/>
    </location>
</feature>
<reference evidence="2 3" key="1">
    <citation type="submission" date="2024-05" db="EMBL/GenBank/DDBJ databases">
        <authorList>
            <person name="Wallberg A."/>
        </authorList>
    </citation>
    <scope>NUCLEOTIDE SEQUENCE [LARGE SCALE GENOMIC DNA]</scope>
</reference>
<dbReference type="EMBL" id="CAXKWB010008031">
    <property type="protein sequence ID" value="CAL4089384.1"/>
    <property type="molecule type" value="Genomic_DNA"/>
</dbReference>
<dbReference type="PANTHER" id="PTHR36981">
    <property type="entry name" value="ZGC:195170"/>
    <property type="match status" value="1"/>
</dbReference>
<feature type="non-terminal residue" evidence="2">
    <location>
        <position position="1"/>
    </location>
</feature>